<dbReference type="Gramene" id="Mp5g02320.1">
    <property type="protein sequence ID" value="Mp5g02320.1.cds1"/>
    <property type="gene ID" value="Mp5g02320"/>
</dbReference>
<accession>A0A2R6W5N6</accession>
<organism evidence="2 3">
    <name type="scientific">Marchantia polymorpha</name>
    <name type="common">Common liverwort</name>
    <name type="synonym">Marchantia aquatica</name>
    <dbReference type="NCBI Taxonomy" id="3197"/>
    <lineage>
        <taxon>Eukaryota</taxon>
        <taxon>Viridiplantae</taxon>
        <taxon>Streptophyta</taxon>
        <taxon>Embryophyta</taxon>
        <taxon>Marchantiophyta</taxon>
        <taxon>Marchantiopsida</taxon>
        <taxon>Marchantiidae</taxon>
        <taxon>Marchantiales</taxon>
        <taxon>Marchantiaceae</taxon>
        <taxon>Marchantia</taxon>
    </lineage>
</organism>
<protein>
    <submittedName>
        <fullName evidence="2">Uncharacterized protein</fullName>
    </submittedName>
</protein>
<proteinExistence type="predicted"/>
<dbReference type="AlphaFoldDB" id="A0A2R6W5N6"/>
<feature type="region of interest" description="Disordered" evidence="1">
    <location>
        <begin position="1"/>
        <end position="34"/>
    </location>
</feature>
<evidence type="ECO:0000313" key="2">
    <source>
        <dbReference type="EMBL" id="PTQ29146.1"/>
    </source>
</evidence>
<evidence type="ECO:0000313" key="3">
    <source>
        <dbReference type="Proteomes" id="UP000244005"/>
    </source>
</evidence>
<gene>
    <name evidence="2" type="ORF">MARPO_0147s0025</name>
</gene>
<reference evidence="3" key="1">
    <citation type="journal article" date="2017" name="Cell">
        <title>Insights into land plant evolution garnered from the Marchantia polymorpha genome.</title>
        <authorList>
            <person name="Bowman J.L."/>
            <person name="Kohchi T."/>
            <person name="Yamato K.T."/>
            <person name="Jenkins J."/>
            <person name="Shu S."/>
            <person name="Ishizaki K."/>
            <person name="Yamaoka S."/>
            <person name="Nishihama R."/>
            <person name="Nakamura Y."/>
            <person name="Berger F."/>
            <person name="Adam C."/>
            <person name="Aki S.S."/>
            <person name="Althoff F."/>
            <person name="Araki T."/>
            <person name="Arteaga-Vazquez M.A."/>
            <person name="Balasubrmanian S."/>
            <person name="Barry K."/>
            <person name="Bauer D."/>
            <person name="Boehm C.R."/>
            <person name="Briginshaw L."/>
            <person name="Caballero-Perez J."/>
            <person name="Catarino B."/>
            <person name="Chen F."/>
            <person name="Chiyoda S."/>
            <person name="Chovatia M."/>
            <person name="Davies K.M."/>
            <person name="Delmans M."/>
            <person name="Demura T."/>
            <person name="Dierschke T."/>
            <person name="Dolan L."/>
            <person name="Dorantes-Acosta A.E."/>
            <person name="Eklund D.M."/>
            <person name="Florent S.N."/>
            <person name="Flores-Sandoval E."/>
            <person name="Fujiyama A."/>
            <person name="Fukuzawa H."/>
            <person name="Galik B."/>
            <person name="Grimanelli D."/>
            <person name="Grimwood J."/>
            <person name="Grossniklaus U."/>
            <person name="Hamada T."/>
            <person name="Haseloff J."/>
            <person name="Hetherington A.J."/>
            <person name="Higo A."/>
            <person name="Hirakawa Y."/>
            <person name="Hundley H.N."/>
            <person name="Ikeda Y."/>
            <person name="Inoue K."/>
            <person name="Inoue S.I."/>
            <person name="Ishida S."/>
            <person name="Jia Q."/>
            <person name="Kakita M."/>
            <person name="Kanazawa T."/>
            <person name="Kawai Y."/>
            <person name="Kawashima T."/>
            <person name="Kennedy M."/>
            <person name="Kinose K."/>
            <person name="Kinoshita T."/>
            <person name="Kohara Y."/>
            <person name="Koide E."/>
            <person name="Komatsu K."/>
            <person name="Kopischke S."/>
            <person name="Kubo M."/>
            <person name="Kyozuka J."/>
            <person name="Lagercrantz U."/>
            <person name="Lin S.S."/>
            <person name="Lindquist E."/>
            <person name="Lipzen A.M."/>
            <person name="Lu C.W."/>
            <person name="De Luna E."/>
            <person name="Martienssen R.A."/>
            <person name="Minamino N."/>
            <person name="Mizutani M."/>
            <person name="Mizutani M."/>
            <person name="Mochizuki N."/>
            <person name="Monte I."/>
            <person name="Mosher R."/>
            <person name="Nagasaki H."/>
            <person name="Nakagami H."/>
            <person name="Naramoto S."/>
            <person name="Nishitani K."/>
            <person name="Ohtani M."/>
            <person name="Okamoto T."/>
            <person name="Okumura M."/>
            <person name="Phillips J."/>
            <person name="Pollak B."/>
            <person name="Reinders A."/>
            <person name="Rovekamp M."/>
            <person name="Sano R."/>
            <person name="Sawa S."/>
            <person name="Schmid M.W."/>
            <person name="Shirakawa M."/>
            <person name="Solano R."/>
            <person name="Spunde A."/>
            <person name="Suetsugu N."/>
            <person name="Sugano S."/>
            <person name="Sugiyama A."/>
            <person name="Sun R."/>
            <person name="Suzuki Y."/>
            <person name="Takenaka M."/>
            <person name="Takezawa D."/>
            <person name="Tomogane H."/>
            <person name="Tsuzuki M."/>
            <person name="Ueda T."/>
            <person name="Umeda M."/>
            <person name="Ward J.M."/>
            <person name="Watanabe Y."/>
            <person name="Yazaki K."/>
            <person name="Yokoyama R."/>
            <person name="Yoshitake Y."/>
            <person name="Yotsui I."/>
            <person name="Zachgo S."/>
            <person name="Schmutz J."/>
        </authorList>
    </citation>
    <scope>NUCLEOTIDE SEQUENCE [LARGE SCALE GENOMIC DNA]</scope>
    <source>
        <strain evidence="3">Tak-1</strain>
    </source>
</reference>
<evidence type="ECO:0000256" key="1">
    <source>
        <dbReference type="SAM" id="MobiDB-lite"/>
    </source>
</evidence>
<keyword evidence="3" id="KW-1185">Reference proteome</keyword>
<dbReference type="Proteomes" id="UP000244005">
    <property type="component" value="Unassembled WGS sequence"/>
</dbReference>
<sequence length="168" mass="19277">MRNPTDAAISCPSRKRLRSHHMSAPPSMNSVERTPPPARHIFIYSKKSLLSQSNAFVAMRVSQPESKCKLLQIYSFCLLMLENRSACQSASTRSRKDGTWREGPYIPTRWVRRSPVRKRQDEIQRQNEYAVISTWPAPPGVKIQILHRQVCQFSGPTVAALTWPSRSW</sequence>
<name>A0A2R6W5N6_MARPO</name>
<dbReference type="EMBL" id="KZ772817">
    <property type="protein sequence ID" value="PTQ29146.1"/>
    <property type="molecule type" value="Genomic_DNA"/>
</dbReference>